<sequence length="122" mass="13472">MIGIFSPLLDFMWWVETHQDEICFTLMDPSQLCLSKGLVLPNLNINHIAVHARFLLISLPNNGMLTKSPFAINKALIGIGGESTSVKCLRSSDVLVEISSTLQTVFPTCQIFSRFSSNNKSA</sequence>
<name>A0A8X6VG99_TRICX</name>
<evidence type="ECO:0000313" key="1">
    <source>
        <dbReference type="EMBL" id="GFY11614.1"/>
    </source>
</evidence>
<protein>
    <submittedName>
        <fullName evidence="1">Uncharacterized protein</fullName>
    </submittedName>
</protein>
<dbReference type="AlphaFoldDB" id="A0A8X6VG99"/>
<accession>A0A8X6VG99</accession>
<keyword evidence="2" id="KW-1185">Reference proteome</keyword>
<dbReference type="Proteomes" id="UP000887159">
    <property type="component" value="Unassembled WGS sequence"/>
</dbReference>
<proteinExistence type="predicted"/>
<organism evidence="1 2">
    <name type="scientific">Trichonephila clavipes</name>
    <name type="common">Golden silk orbweaver</name>
    <name type="synonym">Nephila clavipes</name>
    <dbReference type="NCBI Taxonomy" id="2585209"/>
    <lineage>
        <taxon>Eukaryota</taxon>
        <taxon>Metazoa</taxon>
        <taxon>Ecdysozoa</taxon>
        <taxon>Arthropoda</taxon>
        <taxon>Chelicerata</taxon>
        <taxon>Arachnida</taxon>
        <taxon>Araneae</taxon>
        <taxon>Araneomorphae</taxon>
        <taxon>Entelegynae</taxon>
        <taxon>Araneoidea</taxon>
        <taxon>Nephilidae</taxon>
        <taxon>Trichonephila</taxon>
    </lineage>
</organism>
<comment type="caution">
    <text evidence="1">The sequence shown here is derived from an EMBL/GenBank/DDBJ whole genome shotgun (WGS) entry which is preliminary data.</text>
</comment>
<reference evidence="1" key="1">
    <citation type="submission" date="2020-08" db="EMBL/GenBank/DDBJ databases">
        <title>Multicomponent nature underlies the extraordinary mechanical properties of spider dragline silk.</title>
        <authorList>
            <person name="Kono N."/>
            <person name="Nakamura H."/>
            <person name="Mori M."/>
            <person name="Yoshida Y."/>
            <person name="Ohtoshi R."/>
            <person name="Malay A.D."/>
            <person name="Moran D.A.P."/>
            <person name="Tomita M."/>
            <person name="Numata K."/>
            <person name="Arakawa K."/>
        </authorList>
    </citation>
    <scope>NUCLEOTIDE SEQUENCE</scope>
</reference>
<dbReference type="EMBL" id="BMAU01021306">
    <property type="protein sequence ID" value="GFY11614.1"/>
    <property type="molecule type" value="Genomic_DNA"/>
</dbReference>
<evidence type="ECO:0000313" key="2">
    <source>
        <dbReference type="Proteomes" id="UP000887159"/>
    </source>
</evidence>
<gene>
    <name evidence="1" type="ORF">TNCV_4230831</name>
</gene>